<protein>
    <submittedName>
        <fullName evidence="1">Uncharacterized protein</fullName>
    </submittedName>
</protein>
<reference evidence="1 2" key="1">
    <citation type="submission" date="2015-06" db="EMBL/GenBank/DDBJ databases">
        <title>Survival trade-offs in plant roots during colonization by closely related pathogenic and mutualistic fungi.</title>
        <authorList>
            <person name="Hacquard S."/>
            <person name="Kracher B."/>
            <person name="Hiruma K."/>
            <person name="Weinman A."/>
            <person name="Muench P."/>
            <person name="Garrido Oter R."/>
            <person name="Ver Loren van Themaat E."/>
            <person name="Dallerey J.-F."/>
            <person name="Damm U."/>
            <person name="Henrissat B."/>
            <person name="Lespinet O."/>
            <person name="Thon M."/>
            <person name="Kemen E."/>
            <person name="McHardy A.C."/>
            <person name="Schulze-Lefert P."/>
            <person name="O'Connell R.J."/>
        </authorList>
    </citation>
    <scope>NUCLEOTIDE SEQUENCE [LARGE SCALE GENOMIC DNA]</scope>
    <source>
        <strain evidence="1 2">MAFF 238704</strain>
    </source>
</reference>
<evidence type="ECO:0000313" key="2">
    <source>
        <dbReference type="Proteomes" id="UP000076584"/>
    </source>
</evidence>
<keyword evidence="2" id="KW-1185">Reference proteome</keyword>
<comment type="caution">
    <text evidence="1">The sequence shown here is derived from an EMBL/GenBank/DDBJ whole genome shotgun (WGS) entry which is preliminary data.</text>
</comment>
<dbReference type="EMBL" id="LFIW01001877">
    <property type="protein sequence ID" value="KZL80540.1"/>
    <property type="molecule type" value="Genomic_DNA"/>
</dbReference>
<evidence type="ECO:0000313" key="1">
    <source>
        <dbReference type="EMBL" id="KZL80540.1"/>
    </source>
</evidence>
<sequence>MAEESSRCVNRYMSEQRKIKEEEQKAKEEIEIL</sequence>
<organism evidence="1 2">
    <name type="scientific">Colletotrichum incanum</name>
    <name type="common">Soybean anthracnose fungus</name>
    <dbReference type="NCBI Taxonomy" id="1573173"/>
    <lineage>
        <taxon>Eukaryota</taxon>
        <taxon>Fungi</taxon>
        <taxon>Dikarya</taxon>
        <taxon>Ascomycota</taxon>
        <taxon>Pezizomycotina</taxon>
        <taxon>Sordariomycetes</taxon>
        <taxon>Hypocreomycetidae</taxon>
        <taxon>Glomerellales</taxon>
        <taxon>Glomerellaceae</taxon>
        <taxon>Colletotrichum</taxon>
        <taxon>Colletotrichum spaethianum species complex</taxon>
    </lineage>
</organism>
<accession>A0A167AUK4</accession>
<dbReference type="AlphaFoldDB" id="A0A167AUK4"/>
<gene>
    <name evidence="1" type="ORF">CI238_13180</name>
</gene>
<name>A0A167AUK4_COLIC</name>
<proteinExistence type="predicted"/>
<dbReference type="Proteomes" id="UP000076584">
    <property type="component" value="Unassembled WGS sequence"/>
</dbReference>